<reference evidence="1 2" key="1">
    <citation type="journal article" date="2016" name="Int. J. Syst. Evol. Microbiol.">
        <title>Nocardioides albidus sp. nov., an actinobacterium isolated from garden soil.</title>
        <authorList>
            <person name="Singh H."/>
            <person name="Du J."/>
            <person name="Trinh H."/>
            <person name="Won K."/>
            <person name="Yang J.E."/>
            <person name="Yin C."/>
            <person name="Kook M."/>
            <person name="Yi T.H."/>
        </authorList>
    </citation>
    <scope>NUCLEOTIDE SEQUENCE [LARGE SCALE GENOMIC DNA]</scope>
    <source>
        <strain evidence="1 2">CCTCC AB 2015297</strain>
    </source>
</reference>
<dbReference type="RefSeq" id="WP_139624251.1">
    <property type="nucleotide sequence ID" value="NZ_VDMP01000026.1"/>
</dbReference>
<organism evidence="1 2">
    <name type="scientific">Nocardioides albidus</name>
    <dbReference type="NCBI Taxonomy" id="1517589"/>
    <lineage>
        <taxon>Bacteria</taxon>
        <taxon>Bacillati</taxon>
        <taxon>Actinomycetota</taxon>
        <taxon>Actinomycetes</taxon>
        <taxon>Propionibacteriales</taxon>
        <taxon>Nocardioidaceae</taxon>
        <taxon>Nocardioides</taxon>
    </lineage>
</organism>
<dbReference type="EMBL" id="VDMP01000026">
    <property type="protein sequence ID" value="TNM37705.1"/>
    <property type="molecule type" value="Genomic_DNA"/>
</dbReference>
<sequence length="398" mass="44924">MVSTFGWLDTDSEQRRKMLEVVDLFKEEGTVDELGIGSIRDALADSLFPGTSVLHTRLRYVMFIPWLMQQAAHKPSPAEMSAEFRSLEYRLIGSLMAGGEDVGVIGNRARNNLKRMPSGMYWAALGSWQIRKGDFSAEGYFRRQHDYRQLSTRTLKADDPEARELLPGSGLDPHLPPAPTDLLKVVDFQLTGEEEQYLSDQVAAATQGSMLAWLIRNPPGNAPDFVWEIDNLHKAPEDLRDLADHARRFSIVIHGAALMYNLLLARRRGDDDLAGGYVERLERWEADLLVPSQALEGWSRADWWATIQRKNPRLRQPTMQFVNRWIDLLEAGSSLSESRTAADLISSRERQIKGGRARLANQSALDRWSGESGTGRHSFRWPIARAHLEDLYAARAGS</sequence>
<dbReference type="Pfam" id="PF19888">
    <property type="entry name" value="DUF6361"/>
    <property type="match status" value="1"/>
</dbReference>
<protein>
    <submittedName>
        <fullName evidence="1">Uncharacterized protein</fullName>
    </submittedName>
</protein>
<evidence type="ECO:0000313" key="2">
    <source>
        <dbReference type="Proteomes" id="UP000313231"/>
    </source>
</evidence>
<proteinExistence type="predicted"/>
<name>A0A5C4VQQ0_9ACTN</name>
<dbReference type="Proteomes" id="UP000313231">
    <property type="component" value="Unassembled WGS sequence"/>
</dbReference>
<keyword evidence="2" id="KW-1185">Reference proteome</keyword>
<dbReference type="OrthoDB" id="1825624at2"/>
<dbReference type="InterPro" id="IPR045941">
    <property type="entry name" value="DUF6361"/>
</dbReference>
<comment type="caution">
    <text evidence="1">The sequence shown here is derived from an EMBL/GenBank/DDBJ whole genome shotgun (WGS) entry which is preliminary data.</text>
</comment>
<evidence type="ECO:0000313" key="1">
    <source>
        <dbReference type="EMBL" id="TNM37705.1"/>
    </source>
</evidence>
<accession>A0A5C4VQQ0</accession>
<dbReference type="AlphaFoldDB" id="A0A5C4VQQ0"/>
<gene>
    <name evidence="1" type="ORF">FHP29_18150</name>
</gene>